<dbReference type="AlphaFoldDB" id="A0AAE4C6W6"/>
<evidence type="ECO:0000256" key="1">
    <source>
        <dbReference type="SAM" id="SignalP"/>
    </source>
</evidence>
<dbReference type="PROSITE" id="PS51318">
    <property type="entry name" value="TAT"/>
    <property type="match status" value="1"/>
</dbReference>
<reference evidence="2" key="1">
    <citation type="submission" date="2023-07" db="EMBL/GenBank/DDBJ databases">
        <title>Sequencing the genomes of 1000 actinobacteria strains.</title>
        <authorList>
            <person name="Klenk H.-P."/>
        </authorList>
    </citation>
    <scope>NUCLEOTIDE SEQUENCE</scope>
    <source>
        <strain evidence="2">DSM 13988</strain>
    </source>
</reference>
<dbReference type="EMBL" id="JAVDUI010000001">
    <property type="protein sequence ID" value="MDR6892597.1"/>
    <property type="molecule type" value="Genomic_DNA"/>
</dbReference>
<organism evidence="2 3">
    <name type="scientific">Falsarthrobacter nasiphocae</name>
    <dbReference type="NCBI Taxonomy" id="189863"/>
    <lineage>
        <taxon>Bacteria</taxon>
        <taxon>Bacillati</taxon>
        <taxon>Actinomycetota</taxon>
        <taxon>Actinomycetes</taxon>
        <taxon>Micrococcales</taxon>
        <taxon>Micrococcaceae</taxon>
        <taxon>Falsarthrobacter</taxon>
    </lineage>
</organism>
<dbReference type="RefSeq" id="WP_309851861.1">
    <property type="nucleotide sequence ID" value="NZ_BAAAIU010000020.1"/>
</dbReference>
<name>A0AAE4C6W6_9MICC</name>
<keyword evidence="3" id="KW-1185">Reference proteome</keyword>
<dbReference type="InterPro" id="IPR006311">
    <property type="entry name" value="TAT_signal"/>
</dbReference>
<protein>
    <submittedName>
        <fullName evidence="2">Uncharacterized protein</fullName>
    </submittedName>
</protein>
<feature type="signal peptide" evidence="1">
    <location>
        <begin position="1"/>
        <end position="33"/>
    </location>
</feature>
<comment type="caution">
    <text evidence="2">The sequence shown here is derived from an EMBL/GenBank/DDBJ whole genome shotgun (WGS) entry which is preliminary data.</text>
</comment>
<feature type="chain" id="PRO_5042112018" evidence="1">
    <location>
        <begin position="34"/>
        <end position="233"/>
    </location>
</feature>
<keyword evidence="1" id="KW-0732">Signal</keyword>
<accession>A0AAE4C6W6</accession>
<dbReference type="Proteomes" id="UP001247307">
    <property type="component" value="Unassembled WGS sequence"/>
</dbReference>
<proteinExistence type="predicted"/>
<evidence type="ECO:0000313" key="3">
    <source>
        <dbReference type="Proteomes" id="UP001247307"/>
    </source>
</evidence>
<sequence>MYSPPPDLTRAVSRRRVLSGAAWAAPVVTLAHAAPAAAASCTPSSPPVSTFSAALVHPRYDARSGTLEGSQFQFAGLDADGLRFSGHTEAVNGERERVSRPWVEIAIRAEYGRIAWTLDSTSPDTDWTPADIRGPETAADGTSVYVYRFTNLRDWSNVGGAPQLHLQFYFTGTPERPLPPGTDVKSMTDRITAGFPTYDAVCRSGIRVLEASEPTQTTTPPAEFLEEWHIVGE</sequence>
<gene>
    <name evidence="2" type="ORF">J2S35_001537</name>
</gene>
<evidence type="ECO:0000313" key="2">
    <source>
        <dbReference type="EMBL" id="MDR6892597.1"/>
    </source>
</evidence>